<comment type="cofactor">
    <cofactor evidence="9">
        <name>iron-sulfur cluster</name>
        <dbReference type="ChEBI" id="CHEBI:30408"/>
    </cofactor>
</comment>
<keyword evidence="5 9" id="KW-0408">Iron</keyword>
<dbReference type="STRING" id="795359.TOPB45_1225"/>
<evidence type="ECO:0000256" key="6">
    <source>
        <dbReference type="ARBA" id="ARBA00023014"/>
    </source>
</evidence>
<dbReference type="Gene3D" id="3.90.320.10">
    <property type="match status" value="1"/>
</dbReference>
<dbReference type="RefSeq" id="WP_013910008.1">
    <property type="nucleotide sequence ID" value="NC_015682.1"/>
</dbReference>
<keyword evidence="1 9" id="KW-0540">Nuclease</keyword>
<feature type="domain" description="DUF83" evidence="10">
    <location>
        <begin position="10"/>
        <end position="168"/>
    </location>
</feature>
<comment type="function">
    <text evidence="9">CRISPR (clustered regularly interspaced short palindromic repeat) is an adaptive immune system that provides protection against mobile genetic elements (viruses, transposable elements and conjugative plasmids). CRISPR clusters contain sequences complementary to antecedent mobile elements and target invading nucleic acids. CRISPR clusters are transcribed and processed into CRISPR RNA (crRNA).</text>
</comment>
<dbReference type="InterPro" id="IPR022765">
    <property type="entry name" value="Dna2/Cas4_DUF83"/>
</dbReference>
<comment type="similarity">
    <text evidence="9">Belongs to the CRISPR-associated exonuclease Cas4 family.</text>
</comment>
<evidence type="ECO:0000256" key="7">
    <source>
        <dbReference type="ARBA" id="ARBA00023118"/>
    </source>
</evidence>
<dbReference type="PANTHER" id="PTHR37168:SF1">
    <property type="entry name" value="CRISPR-ASSOCIATED EXONUCLEASE CAS4"/>
    <property type="match status" value="1"/>
</dbReference>
<evidence type="ECO:0000256" key="9">
    <source>
        <dbReference type="RuleBase" id="RU365022"/>
    </source>
</evidence>
<keyword evidence="6 9" id="KW-0411">Iron-sulfur</keyword>
<keyword evidence="4 9" id="KW-0269">Exonuclease</keyword>
<protein>
    <recommendedName>
        <fullName evidence="9">CRISPR-associated exonuclease Cas4</fullName>
        <ecNumber evidence="9">3.1.12.1</ecNumber>
    </recommendedName>
</protein>
<dbReference type="KEGG" id="top:TOPB45_1225"/>
<evidence type="ECO:0000256" key="2">
    <source>
        <dbReference type="ARBA" id="ARBA00022723"/>
    </source>
</evidence>
<dbReference type="EC" id="3.1.12.1" evidence="9"/>
<evidence type="ECO:0000259" key="10">
    <source>
        <dbReference type="Pfam" id="PF01930"/>
    </source>
</evidence>
<accession>F8C4S9</accession>
<evidence type="ECO:0000256" key="4">
    <source>
        <dbReference type="ARBA" id="ARBA00022839"/>
    </source>
</evidence>
<keyword evidence="12" id="KW-1185">Reference proteome</keyword>
<keyword evidence="2 9" id="KW-0479">Metal-binding</keyword>
<dbReference type="InterPro" id="IPR013343">
    <property type="entry name" value="CRISPR-assoc_prot_Cas4"/>
</dbReference>
<keyword evidence="3 9" id="KW-0378">Hydrolase</keyword>
<dbReference type="GO" id="GO:0004527">
    <property type="term" value="F:exonuclease activity"/>
    <property type="evidence" value="ECO:0007669"/>
    <property type="project" value="UniProtKB-KW"/>
</dbReference>
<sequence length="169" mass="20129">MIDEELTIKGIEVSYYIVCKRKLWLFSHGIDFERFSDDVEVGKIISESFFKKEKLKEVEIGSAKIDFIKVKDEIIVNEIKKSKKLEEAHIWQTKFYIYTLEKLGIHAKRGIIHYPKLLKKVEVELFEDDKIKLKEAFLKIEEIKHLEKPPAVQEKPYCRNCAYYEFCFS</sequence>
<dbReference type="GO" id="GO:0051607">
    <property type="term" value="P:defense response to virus"/>
    <property type="evidence" value="ECO:0007669"/>
    <property type="project" value="UniProtKB-KW"/>
</dbReference>
<dbReference type="Proteomes" id="UP000006583">
    <property type="component" value="Chromosome"/>
</dbReference>
<reference evidence="11 12" key="1">
    <citation type="journal article" date="2013" name="Genome Announc.">
        <title>Complete genome sequence of the hyperthermophilic sulfate-reducing bacterium Thermodesulfobacterium geofontis OPF15T.</title>
        <authorList>
            <person name="Elkins J.G."/>
            <person name="Hamilton-Brehm S.D."/>
            <person name="Lucas S."/>
            <person name="Han J."/>
            <person name="Lapidus A."/>
            <person name="Cheng J.F."/>
            <person name="Goodwin L.A."/>
            <person name="Pitluck S."/>
            <person name="Peters L."/>
            <person name="Mikhailova N."/>
            <person name="Davenport K.W."/>
            <person name="Detter J.C."/>
            <person name="Han C.S."/>
            <person name="Tapia R."/>
            <person name="Land M.L."/>
            <person name="Hauser L."/>
            <person name="Kyrpides N.C."/>
            <person name="Ivanova N.N."/>
            <person name="Pagani I."/>
            <person name="Bruce D."/>
            <person name="Woyke T."/>
            <person name="Cottingham R.W."/>
        </authorList>
    </citation>
    <scope>NUCLEOTIDE SEQUENCE [LARGE SCALE GENOMIC DNA]</scope>
    <source>
        <strain evidence="11 12">OPF15</strain>
    </source>
</reference>
<dbReference type="HOGENOM" id="CLU_133784_0_0_0"/>
<dbReference type="eggNOG" id="COG1468">
    <property type="taxonomic scope" value="Bacteria"/>
</dbReference>
<keyword evidence="7 9" id="KW-0051">Antiviral defense</keyword>
<dbReference type="NCBIfam" id="TIGR00372">
    <property type="entry name" value="cas4"/>
    <property type="match status" value="1"/>
</dbReference>
<dbReference type="InterPro" id="IPR011604">
    <property type="entry name" value="PDDEXK-like_dom_sf"/>
</dbReference>
<dbReference type="Pfam" id="PF01930">
    <property type="entry name" value="Cas_Cas4"/>
    <property type="match status" value="1"/>
</dbReference>
<dbReference type="AlphaFoldDB" id="F8C4S9"/>
<evidence type="ECO:0000313" key="11">
    <source>
        <dbReference type="EMBL" id="AEH23310.1"/>
    </source>
</evidence>
<dbReference type="GO" id="GO:0051536">
    <property type="term" value="F:iron-sulfur cluster binding"/>
    <property type="evidence" value="ECO:0007669"/>
    <property type="project" value="UniProtKB-KW"/>
</dbReference>
<dbReference type="EMBL" id="CP002829">
    <property type="protein sequence ID" value="AEH23310.1"/>
    <property type="molecule type" value="Genomic_DNA"/>
</dbReference>
<dbReference type="PANTHER" id="PTHR37168">
    <property type="entry name" value="CRISPR-ASSOCIATED EXONUCLEASE CAS4"/>
    <property type="match status" value="1"/>
</dbReference>
<evidence type="ECO:0000256" key="8">
    <source>
        <dbReference type="ARBA" id="ARBA00023211"/>
    </source>
</evidence>
<name>F8C4S9_THEGP</name>
<gene>
    <name evidence="11" type="ordered locus">TOPB45_1225</name>
</gene>
<evidence type="ECO:0000313" key="12">
    <source>
        <dbReference type="Proteomes" id="UP000006583"/>
    </source>
</evidence>
<evidence type="ECO:0000256" key="5">
    <source>
        <dbReference type="ARBA" id="ARBA00023004"/>
    </source>
</evidence>
<dbReference type="GO" id="GO:0046872">
    <property type="term" value="F:metal ion binding"/>
    <property type="evidence" value="ECO:0007669"/>
    <property type="project" value="UniProtKB-KW"/>
</dbReference>
<proteinExistence type="inferred from homology"/>
<evidence type="ECO:0000256" key="3">
    <source>
        <dbReference type="ARBA" id="ARBA00022801"/>
    </source>
</evidence>
<organism evidence="11 12">
    <name type="scientific">Thermodesulfobacterium geofontis (strain OPF15)</name>
    <dbReference type="NCBI Taxonomy" id="795359"/>
    <lineage>
        <taxon>Bacteria</taxon>
        <taxon>Pseudomonadati</taxon>
        <taxon>Thermodesulfobacteriota</taxon>
        <taxon>Thermodesulfobacteria</taxon>
        <taxon>Thermodesulfobacteriales</taxon>
        <taxon>Thermodesulfobacteriaceae</taxon>
        <taxon>Thermodesulfobacterium</taxon>
    </lineage>
</organism>
<evidence type="ECO:0000256" key="1">
    <source>
        <dbReference type="ARBA" id="ARBA00022722"/>
    </source>
</evidence>
<dbReference type="PATRIC" id="fig|795359.3.peg.1244"/>
<dbReference type="OrthoDB" id="9794720at2"/>
<keyword evidence="8 9" id="KW-0464">Manganese</keyword>
<comment type="cofactor">
    <cofactor evidence="9">
        <name>Mg(2+)</name>
        <dbReference type="ChEBI" id="CHEBI:18420"/>
    </cofactor>
    <cofactor evidence="9">
        <name>Mn(2+)</name>
        <dbReference type="ChEBI" id="CHEBI:29035"/>
    </cofactor>
    <text evidence="9">Mg(2+) or Mn(2+) required for ssDNA cleavage activity.</text>
</comment>